<gene>
    <name evidence="10 13" type="primary">gyrA</name>
    <name evidence="13" type="ordered locus">BVAF_477</name>
</gene>
<dbReference type="STRING" id="859654.BVAF_477"/>
<keyword evidence="3 10" id="KW-0963">Cytoplasm</keyword>
<dbReference type="NCBIfam" id="TIGR01063">
    <property type="entry name" value="gyrA"/>
    <property type="match status" value="1"/>
</dbReference>
<dbReference type="CDD" id="cd00187">
    <property type="entry name" value="TOP4c"/>
    <property type="match status" value="1"/>
</dbReference>
<comment type="catalytic activity">
    <reaction evidence="1 10 11">
        <text>ATP-dependent breakage, passage and rejoining of double-stranded DNA.</text>
        <dbReference type="EC" id="5.6.2.2"/>
    </reaction>
</comment>
<evidence type="ECO:0000256" key="10">
    <source>
        <dbReference type="HAMAP-Rule" id="MF_01897"/>
    </source>
</evidence>
<comment type="miscellaneous">
    <text evidence="10">Few gyrases are as efficient as E.coli at forming negative supercoils. Not all organisms have 2 type II topoisomerases; in organisms with a single type II topoisomerase this enzyme also has to decatenate newly replicated chromosomes.</text>
</comment>
<dbReference type="InterPro" id="IPR006691">
    <property type="entry name" value="GyrA/parC_rep"/>
</dbReference>
<comment type="function">
    <text evidence="10">A type II topoisomerase that negatively supercoils closed circular double-stranded (ds) DNA in an ATP-dependent manner to modulate DNA topology and maintain chromosomes in an underwound state. Negative supercoiling favors strand separation, and DNA replication, transcription, recombination and repair, all of which involve strand separation. Also able to catalyze the interconversion of other topological isomers of dsDNA rings, including catenanes and knotted rings. Type II topoisomerases break and join 2 DNA strands simultaneously in an ATP-dependent manner.</text>
</comment>
<dbReference type="Pfam" id="PF00521">
    <property type="entry name" value="DNA_topoisoIV"/>
    <property type="match status" value="1"/>
</dbReference>
<evidence type="ECO:0000256" key="3">
    <source>
        <dbReference type="ARBA" id="ARBA00022490"/>
    </source>
</evidence>
<evidence type="ECO:0000256" key="1">
    <source>
        <dbReference type="ARBA" id="ARBA00000185"/>
    </source>
</evidence>
<organism evidence="13 14">
    <name type="scientific">Blochmanniella vafra (strain BVAF)</name>
    <dbReference type="NCBI Taxonomy" id="859654"/>
    <lineage>
        <taxon>Bacteria</taxon>
        <taxon>Pseudomonadati</taxon>
        <taxon>Pseudomonadota</taxon>
        <taxon>Gammaproteobacteria</taxon>
        <taxon>Enterobacterales</taxon>
        <taxon>Enterobacteriaceae</taxon>
        <taxon>ant endosymbionts</taxon>
        <taxon>Candidatus Blochmanniella</taxon>
    </lineage>
</organism>
<dbReference type="NCBIfam" id="NF004043">
    <property type="entry name" value="PRK05560.1"/>
    <property type="match status" value="1"/>
</dbReference>
<dbReference type="PANTHER" id="PTHR43493:SF5">
    <property type="entry name" value="DNA GYRASE SUBUNIT A, CHLOROPLASTIC_MITOCHONDRIAL"/>
    <property type="match status" value="1"/>
</dbReference>
<evidence type="ECO:0000256" key="7">
    <source>
        <dbReference type="ARBA" id="ARBA00023125"/>
    </source>
</evidence>
<dbReference type="HAMAP" id="MF_01897">
    <property type="entry name" value="GyrA"/>
    <property type="match status" value="1"/>
</dbReference>
<dbReference type="GO" id="GO:0003677">
    <property type="term" value="F:DNA binding"/>
    <property type="evidence" value="ECO:0007669"/>
    <property type="project" value="UniProtKB-UniRule"/>
</dbReference>
<dbReference type="Gene3D" id="3.90.199.10">
    <property type="entry name" value="Topoisomerase II, domain 5"/>
    <property type="match status" value="1"/>
</dbReference>
<dbReference type="FunFam" id="2.120.10.90:FF:000002">
    <property type="entry name" value="DNA gyrase subunit A"/>
    <property type="match status" value="1"/>
</dbReference>
<keyword evidence="14" id="KW-1185">Reference proteome</keyword>
<keyword evidence="6 10" id="KW-0799">Topoisomerase</keyword>
<comment type="subunit">
    <text evidence="10">Heterotetramer, composed of two GyrA and two GyrB chains. In the heterotetramer, GyrA contains the active site tyrosine that forms a transient covalent intermediate with DNA, while GyrB binds cofactors and catalyzes ATP hydrolysis.</text>
</comment>
<dbReference type="GO" id="GO:0034335">
    <property type="term" value="F:DNA negative supercoiling activity"/>
    <property type="evidence" value="ECO:0007669"/>
    <property type="project" value="UniProtKB-ARBA"/>
</dbReference>
<dbReference type="GO" id="GO:0005524">
    <property type="term" value="F:ATP binding"/>
    <property type="evidence" value="ECO:0007669"/>
    <property type="project" value="UniProtKB-UniRule"/>
</dbReference>
<comment type="function">
    <text evidence="9">Negative supercoiling favors strand separation, and DNA replication, transcription, recombination and repair, all of which involve strand separation. Type II topoisomerases break and join 2 DNA strands simultaneously in an ATP-dependent manner.</text>
</comment>
<dbReference type="Proteomes" id="UP000007464">
    <property type="component" value="Chromosome"/>
</dbReference>
<dbReference type="Gene3D" id="2.120.10.90">
    <property type="entry name" value="DNA gyrase/topoisomerase IV, subunit A, C-terminal"/>
    <property type="match status" value="1"/>
</dbReference>
<sequence>MNDRAKEITQVYIEEELKRSYLDYAMSVIIGRALPDVRDGLKPVHRRVLFAMQILGNYWNKNYKKSARIVGDVIGKYHPHGDSAVYDTIVRMAQPFLMRYVLIDGQGNFGSVDGDSAAAMRYTEIRMSKISNELLSDLEKETVDYEFNYDGTERIPEVLPARIPNILINGSSGIAVGMATNIPPHNLSEVVNGCLAFIDNENITIDELMQHIPGPDFPSAAVINDCSELKKAYETGKGKIYIRARAEINTDVKTGRESIIVYEIPYQVNKSKLLEKIAELVKTKRIDGIHSLRDESDKDGMRVVIDIKHDAISEIVLNNLYSLTQLQVSFGINMVALHHGQPKVMSLKDILSAFICHRRSVITRRILFELKKASNRIHVLEGLVIALSNIDIVIEVIRRSNSAFNAGCILTSQSWRANDVTNMRKSISIDLLNSEWLDKNNFTKNNECYFTKNQARAILDLRLHKLTTLEHDKLLVEYDSLLKKMEKLIFTLKNKSSLMDVIRQELVSIKEEYSDIRRTEINNTIPSIDVENLINQRDVVVTLSYQGYVKYQPLTDYEAQKRGGKGKLTTRIKEEDFITQLLIANTHDTVLLFSNYGRIYWMKVYRLPEVKRSSRGRPIINLLPLDVNERITTILPIQKYTKGHQVFMATSSGFVKKTALMEFSRPRNVGIIALNLNVGDELIGADVTDGNNEVMLFTAYGKVVRFKETQVRSMGRSAVGVKGIHLLQGDRVVSLIIPKNKSSILTITKNGFGKRTDQSEYPLKSRSTKGVISIKVTERNGNVVGAVQVSHDDQIMIITDAGRLVRIRVSEVNIIKRNTKGVMLIRTACDEHVVGLQRVVESVDSN</sequence>
<dbReference type="AlphaFoldDB" id="E8Q739"/>
<comment type="subcellular location">
    <subcellularLocation>
        <location evidence="10">Cytoplasm</location>
    </subcellularLocation>
</comment>
<dbReference type="InterPro" id="IPR013758">
    <property type="entry name" value="Topo_IIA_A/C_ab"/>
</dbReference>
<dbReference type="SUPFAM" id="SSF56719">
    <property type="entry name" value="Type II DNA topoisomerase"/>
    <property type="match status" value="1"/>
</dbReference>
<dbReference type="GO" id="GO:0005694">
    <property type="term" value="C:chromosome"/>
    <property type="evidence" value="ECO:0007669"/>
    <property type="project" value="InterPro"/>
</dbReference>
<evidence type="ECO:0000256" key="9">
    <source>
        <dbReference type="ARBA" id="ARBA00058442"/>
    </source>
</evidence>
<dbReference type="InterPro" id="IPR035516">
    <property type="entry name" value="Gyrase/topoIV_suA_C"/>
</dbReference>
<dbReference type="OrthoDB" id="9806486at2"/>
<dbReference type="InterPro" id="IPR005743">
    <property type="entry name" value="GyrA"/>
</dbReference>
<evidence type="ECO:0000256" key="2">
    <source>
        <dbReference type="ARBA" id="ARBA00008263"/>
    </source>
</evidence>
<keyword evidence="4 10" id="KW-0547">Nucleotide-binding</keyword>
<proteinExistence type="inferred from homology"/>
<dbReference type="GO" id="GO:0005737">
    <property type="term" value="C:cytoplasm"/>
    <property type="evidence" value="ECO:0007669"/>
    <property type="project" value="UniProtKB-SubCell"/>
</dbReference>
<dbReference type="SUPFAM" id="SSF101904">
    <property type="entry name" value="GyrA/ParC C-terminal domain-like"/>
    <property type="match status" value="1"/>
</dbReference>
<feature type="domain" description="Topo IIA-type catalytic" evidence="12">
    <location>
        <begin position="34"/>
        <end position="533"/>
    </location>
</feature>
<dbReference type="NCBIfam" id="NF004044">
    <property type="entry name" value="PRK05561.1"/>
    <property type="match status" value="1"/>
</dbReference>
<dbReference type="EC" id="5.6.2.2" evidence="10"/>
<feature type="short sequence motif" description="GyrA-box" evidence="10">
    <location>
        <begin position="560"/>
        <end position="566"/>
    </location>
</feature>
<dbReference type="Gene3D" id="1.10.268.10">
    <property type="entry name" value="Topoisomerase, domain 3"/>
    <property type="match status" value="1"/>
</dbReference>
<dbReference type="KEGG" id="bva:BVAF_477"/>
<evidence type="ECO:0000259" key="12">
    <source>
        <dbReference type="PROSITE" id="PS52040"/>
    </source>
</evidence>
<dbReference type="GO" id="GO:0006265">
    <property type="term" value="P:DNA topological change"/>
    <property type="evidence" value="ECO:0007669"/>
    <property type="project" value="UniProtKB-UniRule"/>
</dbReference>
<evidence type="ECO:0000256" key="8">
    <source>
        <dbReference type="ARBA" id="ARBA00023235"/>
    </source>
</evidence>
<evidence type="ECO:0000313" key="13">
    <source>
        <dbReference type="EMBL" id="ADV33863.1"/>
    </source>
</evidence>
<dbReference type="SMART" id="SM00434">
    <property type="entry name" value="TOP4c"/>
    <property type="match status" value="1"/>
</dbReference>
<dbReference type="FunFam" id="3.30.1360.40:FF:000002">
    <property type="entry name" value="DNA gyrase subunit A"/>
    <property type="match status" value="1"/>
</dbReference>
<dbReference type="Pfam" id="PF03989">
    <property type="entry name" value="DNA_gyraseA_C"/>
    <property type="match status" value="6"/>
</dbReference>
<dbReference type="HOGENOM" id="CLU_002977_6_1_6"/>
<comment type="similarity">
    <text evidence="2 10">Belongs to the type II topoisomerase GyrA/ParC subunit family.</text>
</comment>
<keyword evidence="5 10" id="KW-0067">ATP-binding</keyword>
<dbReference type="InterPro" id="IPR013760">
    <property type="entry name" value="Topo_IIA-like_dom_sf"/>
</dbReference>
<dbReference type="InterPro" id="IPR050220">
    <property type="entry name" value="Type_II_DNA_Topoisomerases"/>
</dbReference>
<dbReference type="InterPro" id="IPR013757">
    <property type="entry name" value="Topo_IIA_A_a_sf"/>
</dbReference>
<dbReference type="GO" id="GO:0006261">
    <property type="term" value="P:DNA-templated DNA replication"/>
    <property type="evidence" value="ECO:0007669"/>
    <property type="project" value="UniProtKB-UniRule"/>
</dbReference>
<dbReference type="EMBL" id="CP002189">
    <property type="protein sequence ID" value="ADV33863.1"/>
    <property type="molecule type" value="Genomic_DNA"/>
</dbReference>
<accession>E8Q739</accession>
<dbReference type="PANTHER" id="PTHR43493">
    <property type="entry name" value="DNA GYRASE/TOPOISOMERASE SUBUNIT A"/>
    <property type="match status" value="1"/>
</dbReference>
<feature type="active site" description="O-(5'-phospho-DNA)-tyrosine intermediate" evidence="10 11">
    <location>
        <position position="122"/>
    </location>
</feature>
<name>E8Q739_BLOVB</name>
<evidence type="ECO:0000256" key="11">
    <source>
        <dbReference type="PROSITE-ProRule" id="PRU01384"/>
    </source>
</evidence>
<dbReference type="FunFam" id="3.90.199.10:FF:000001">
    <property type="entry name" value="DNA gyrase subunit A"/>
    <property type="match status" value="1"/>
</dbReference>
<reference evidence="13 14" key="1">
    <citation type="journal article" date="2010" name="BMC Genomics">
        <title>Unprecedented loss of ammonia assimilation capability in a urease-encoding bacterial mutualist.</title>
        <authorList>
            <person name="Williams L.E."/>
            <person name="Wernegreen J.J."/>
        </authorList>
    </citation>
    <scope>NUCLEOTIDE SEQUENCE [LARGE SCALE GENOMIC DNA]</scope>
    <source>
        <strain evidence="13 14">BVAF</strain>
    </source>
</reference>
<protein>
    <recommendedName>
        <fullName evidence="10">DNA gyrase subunit A</fullName>
        <ecNumber evidence="10">5.6.2.2</ecNumber>
    </recommendedName>
</protein>
<keyword evidence="7 10" id="KW-0238">DNA-binding</keyword>
<dbReference type="Gene3D" id="3.30.1360.40">
    <property type="match status" value="1"/>
</dbReference>
<evidence type="ECO:0000256" key="5">
    <source>
        <dbReference type="ARBA" id="ARBA00022840"/>
    </source>
</evidence>
<dbReference type="RefSeq" id="WP_013516788.1">
    <property type="nucleotide sequence ID" value="NC_014909.2"/>
</dbReference>
<evidence type="ECO:0000313" key="14">
    <source>
        <dbReference type="Proteomes" id="UP000007464"/>
    </source>
</evidence>
<dbReference type="PROSITE" id="PS52040">
    <property type="entry name" value="TOPO_IIA"/>
    <property type="match status" value="1"/>
</dbReference>
<dbReference type="InterPro" id="IPR002205">
    <property type="entry name" value="Topo_IIA_dom_A"/>
</dbReference>
<keyword evidence="8 10" id="KW-0413">Isomerase</keyword>
<evidence type="ECO:0000256" key="4">
    <source>
        <dbReference type="ARBA" id="ARBA00022741"/>
    </source>
</evidence>
<evidence type="ECO:0000256" key="6">
    <source>
        <dbReference type="ARBA" id="ARBA00023029"/>
    </source>
</evidence>
<dbReference type="GO" id="GO:0009330">
    <property type="term" value="C:DNA topoisomerase type II (double strand cut, ATP-hydrolyzing) complex"/>
    <property type="evidence" value="ECO:0007669"/>
    <property type="project" value="TreeGrafter"/>
</dbReference>